<evidence type="ECO:0000313" key="1">
    <source>
        <dbReference type="EMBL" id="MPM17715.1"/>
    </source>
</evidence>
<dbReference type="EMBL" id="VSSQ01002848">
    <property type="protein sequence ID" value="MPM17715.1"/>
    <property type="molecule type" value="Genomic_DNA"/>
</dbReference>
<organism evidence="1">
    <name type="scientific">bioreactor metagenome</name>
    <dbReference type="NCBI Taxonomy" id="1076179"/>
    <lineage>
        <taxon>unclassified sequences</taxon>
        <taxon>metagenomes</taxon>
        <taxon>ecological metagenomes</taxon>
    </lineage>
</organism>
<sequence length="106" mass="11190">MHGPAPAPAVAGLLAEQLRHRTVHTGSFRQAVPVSAVGGCDIVRILQRQTCTHAAGLLAHVQVNIACQLAAGKALGGLRFESPDQRHSPISLTVPARCAGCFFRFQ</sequence>
<reference evidence="1" key="1">
    <citation type="submission" date="2019-08" db="EMBL/GenBank/DDBJ databases">
        <authorList>
            <person name="Kucharzyk K."/>
            <person name="Murdoch R.W."/>
            <person name="Higgins S."/>
            <person name="Loffler F."/>
        </authorList>
    </citation>
    <scope>NUCLEOTIDE SEQUENCE</scope>
</reference>
<dbReference type="AlphaFoldDB" id="A0A644XNK1"/>
<name>A0A644XNK1_9ZZZZ</name>
<gene>
    <name evidence="1" type="ORF">SDC9_64112</name>
</gene>
<accession>A0A644XNK1</accession>
<protein>
    <submittedName>
        <fullName evidence="1">Uncharacterized protein</fullName>
    </submittedName>
</protein>
<comment type="caution">
    <text evidence="1">The sequence shown here is derived from an EMBL/GenBank/DDBJ whole genome shotgun (WGS) entry which is preliminary data.</text>
</comment>
<proteinExistence type="predicted"/>